<dbReference type="CDD" id="cd12797">
    <property type="entry name" value="M23_peptidase"/>
    <property type="match status" value="1"/>
</dbReference>
<organism evidence="4 5">
    <name type="scientific">Nocardioides lentus</name>
    <dbReference type="NCBI Taxonomy" id="338077"/>
    <lineage>
        <taxon>Bacteria</taxon>
        <taxon>Bacillati</taxon>
        <taxon>Actinomycetota</taxon>
        <taxon>Actinomycetes</taxon>
        <taxon>Propionibacteriales</taxon>
        <taxon>Nocardioidaceae</taxon>
        <taxon>Nocardioides</taxon>
    </lineage>
</organism>
<proteinExistence type="predicted"/>
<dbReference type="Pfam" id="PF01551">
    <property type="entry name" value="Peptidase_M23"/>
    <property type="match status" value="1"/>
</dbReference>
<evidence type="ECO:0000313" key="4">
    <source>
        <dbReference type="EMBL" id="GAA1926411.1"/>
    </source>
</evidence>
<feature type="coiled-coil region" evidence="1">
    <location>
        <begin position="110"/>
        <end position="157"/>
    </location>
</feature>
<feature type="domain" description="M23ase beta-sheet core" evidence="3">
    <location>
        <begin position="183"/>
        <end position="278"/>
    </location>
</feature>
<dbReference type="EMBL" id="BAAAMY010000007">
    <property type="protein sequence ID" value="GAA1926411.1"/>
    <property type="molecule type" value="Genomic_DNA"/>
</dbReference>
<feature type="region of interest" description="Disordered" evidence="2">
    <location>
        <begin position="1"/>
        <end position="37"/>
    </location>
</feature>
<reference evidence="5" key="1">
    <citation type="journal article" date="2019" name="Int. J. Syst. Evol. Microbiol.">
        <title>The Global Catalogue of Microorganisms (GCM) 10K type strain sequencing project: providing services to taxonomists for standard genome sequencing and annotation.</title>
        <authorList>
            <consortium name="The Broad Institute Genomics Platform"/>
            <consortium name="The Broad Institute Genome Sequencing Center for Infectious Disease"/>
            <person name="Wu L."/>
            <person name="Ma J."/>
        </authorList>
    </citation>
    <scope>NUCLEOTIDE SEQUENCE [LARGE SCALE GENOMIC DNA]</scope>
    <source>
        <strain evidence="5">JCM 14046</strain>
    </source>
</reference>
<dbReference type="InterPro" id="IPR011055">
    <property type="entry name" value="Dup_hybrid_motif"/>
</dbReference>
<evidence type="ECO:0000313" key="5">
    <source>
        <dbReference type="Proteomes" id="UP001501612"/>
    </source>
</evidence>
<accession>A0ABP5AZW5</accession>
<sequence>MGNHRADRRGPRRAVSATPQPAASPGGKRKALPTDPARHSALRMLPSAPLLAGVAALAVSTAGAVTASDLGVAEEVAADASPYTQANALSGTSGTASSDLLRSRQAAVSRDSARDALVDAAEDKEVAEAERQAQQREAALQELATQAQQQATELAENSWTLPVTGYRLTNTFGLARSYYSSGYHTGLDFAAPTGTQIVAAAGGTVTEAGYDGAYGNRTVITLEDGTEIWYCHQTSITVSVGDTVASGDPIGTVGSTGNSTGPHLHLEVRPGAGDPVDPAAALAANGVTV</sequence>
<dbReference type="PANTHER" id="PTHR21666">
    <property type="entry name" value="PEPTIDASE-RELATED"/>
    <property type="match status" value="1"/>
</dbReference>
<evidence type="ECO:0000256" key="2">
    <source>
        <dbReference type="SAM" id="MobiDB-lite"/>
    </source>
</evidence>
<evidence type="ECO:0000256" key="1">
    <source>
        <dbReference type="SAM" id="Coils"/>
    </source>
</evidence>
<keyword evidence="5" id="KW-1185">Reference proteome</keyword>
<dbReference type="InterPro" id="IPR050570">
    <property type="entry name" value="Cell_wall_metabolism_enzyme"/>
</dbReference>
<dbReference type="Proteomes" id="UP001501612">
    <property type="component" value="Unassembled WGS sequence"/>
</dbReference>
<dbReference type="PANTHER" id="PTHR21666:SF270">
    <property type="entry name" value="MUREIN HYDROLASE ACTIVATOR ENVC"/>
    <property type="match status" value="1"/>
</dbReference>
<name>A0ABP5AZW5_9ACTN</name>
<gene>
    <name evidence="4" type="ORF">GCM10009737_30270</name>
</gene>
<evidence type="ECO:0000259" key="3">
    <source>
        <dbReference type="Pfam" id="PF01551"/>
    </source>
</evidence>
<dbReference type="Gene3D" id="2.70.70.10">
    <property type="entry name" value="Glucose Permease (Domain IIA)"/>
    <property type="match status" value="1"/>
</dbReference>
<dbReference type="RefSeq" id="WP_344008416.1">
    <property type="nucleotide sequence ID" value="NZ_BAAAMY010000007.1"/>
</dbReference>
<protein>
    <recommendedName>
        <fullName evidence="3">M23ase beta-sheet core domain-containing protein</fullName>
    </recommendedName>
</protein>
<dbReference type="SUPFAM" id="SSF51261">
    <property type="entry name" value="Duplicated hybrid motif"/>
    <property type="match status" value="1"/>
</dbReference>
<dbReference type="InterPro" id="IPR016047">
    <property type="entry name" value="M23ase_b-sheet_dom"/>
</dbReference>
<keyword evidence="1" id="KW-0175">Coiled coil</keyword>
<comment type="caution">
    <text evidence="4">The sequence shown here is derived from an EMBL/GenBank/DDBJ whole genome shotgun (WGS) entry which is preliminary data.</text>
</comment>